<dbReference type="EMBL" id="JBHTEE010000001">
    <property type="protein sequence ID" value="MFC7607168.1"/>
    <property type="molecule type" value="Genomic_DNA"/>
</dbReference>
<keyword evidence="5" id="KW-0456">Lyase</keyword>
<evidence type="ECO:0000313" key="7">
    <source>
        <dbReference type="EMBL" id="MFC7607168.1"/>
    </source>
</evidence>
<evidence type="ECO:0000256" key="5">
    <source>
        <dbReference type="ARBA" id="ARBA00023239"/>
    </source>
</evidence>
<evidence type="ECO:0000256" key="1">
    <source>
        <dbReference type="ARBA" id="ARBA00001970"/>
    </source>
</evidence>
<evidence type="ECO:0000256" key="3">
    <source>
        <dbReference type="ARBA" id="ARBA00022723"/>
    </source>
</evidence>
<evidence type="ECO:0000256" key="4">
    <source>
        <dbReference type="ARBA" id="ARBA00023004"/>
    </source>
</evidence>
<evidence type="ECO:0000256" key="6">
    <source>
        <dbReference type="ARBA" id="ARBA00034312"/>
    </source>
</evidence>
<evidence type="ECO:0000313" key="8">
    <source>
        <dbReference type="Proteomes" id="UP001596514"/>
    </source>
</evidence>
<dbReference type="RefSeq" id="WP_343967024.1">
    <property type="nucleotide sequence ID" value="NZ_BAAAGK010000051.1"/>
</dbReference>
<evidence type="ECO:0000256" key="2">
    <source>
        <dbReference type="ARBA" id="ARBA00022617"/>
    </source>
</evidence>
<keyword evidence="3" id="KW-0479">Metal-binding</keyword>
<sequence>MTKIRPDGFRNPYPAYSLRLPEDLTGVTLRQLAVQHRAAEEEAAGVMSGIVAALDGAHAPVTYERAVHVDALGHVNDIVLAYWLDAEAEKAWSAEHPLDSWADPDLTAKGGPIGLWTEVLRAPVDHFETSYSYDSPSWGLASRFPTALNIYHSYSGAMRDRIAAAEDGGLAGEAEPVETERVDSAGRHLVVATPANLCFIRSPQGWTHCPDEERAWFEQRVLPVYRQGVDYLTANPREAGCLSARLADLTVSNDTKVQTATLAWFLSLSHLERWTHSHPTHLAIYKSAGELIARFAPDIHVTLGHEVYVVPEGALMEYLNCHERTGLLPYFPASIRVPS</sequence>
<protein>
    <submittedName>
        <fullName evidence="7">Phenylacetaldoxime dehydratase family protein</fullName>
    </submittedName>
</protein>
<keyword evidence="2" id="KW-0349">Heme</keyword>
<comment type="similarity">
    <text evidence="6">Belongs to the heme-containing dehydratase family.</text>
</comment>
<dbReference type="Pfam" id="PF13816">
    <property type="entry name" value="Dehydratase_hem"/>
    <property type="match status" value="1"/>
</dbReference>
<comment type="cofactor">
    <cofactor evidence="1">
        <name>heme b</name>
        <dbReference type="ChEBI" id="CHEBI:60344"/>
    </cofactor>
</comment>
<organism evidence="7 8">
    <name type="scientific">Streptosporangium amethystogenes subsp. fukuiense</name>
    <dbReference type="NCBI Taxonomy" id="698418"/>
    <lineage>
        <taxon>Bacteria</taxon>
        <taxon>Bacillati</taxon>
        <taxon>Actinomycetota</taxon>
        <taxon>Actinomycetes</taxon>
        <taxon>Streptosporangiales</taxon>
        <taxon>Streptosporangiaceae</taxon>
        <taxon>Streptosporangium</taxon>
    </lineage>
</organism>
<keyword evidence="4" id="KW-0408">Iron</keyword>
<proteinExistence type="inferred from homology"/>
<name>A0ABW2TGN8_9ACTN</name>
<reference evidence="8" key="1">
    <citation type="journal article" date="2019" name="Int. J. Syst. Evol. Microbiol.">
        <title>The Global Catalogue of Microorganisms (GCM) 10K type strain sequencing project: providing services to taxonomists for standard genome sequencing and annotation.</title>
        <authorList>
            <consortium name="The Broad Institute Genomics Platform"/>
            <consortium name="The Broad Institute Genome Sequencing Center for Infectious Disease"/>
            <person name="Wu L."/>
            <person name="Ma J."/>
        </authorList>
    </citation>
    <scope>NUCLEOTIDE SEQUENCE [LARGE SCALE GENOMIC DNA]</scope>
    <source>
        <strain evidence="8">JCM 10083</strain>
    </source>
</reference>
<gene>
    <name evidence="7" type="ORF">ACFQVD_44475</name>
</gene>
<comment type="caution">
    <text evidence="7">The sequence shown here is derived from an EMBL/GenBank/DDBJ whole genome shotgun (WGS) entry which is preliminary data.</text>
</comment>
<dbReference type="Proteomes" id="UP001596514">
    <property type="component" value="Unassembled WGS sequence"/>
</dbReference>
<dbReference type="InterPro" id="IPR025702">
    <property type="entry name" value="OXD"/>
</dbReference>
<accession>A0ABW2TGN8</accession>
<keyword evidence="8" id="KW-1185">Reference proteome</keyword>